<comment type="cofactor">
    <cofactor evidence="1 8">
        <name>Mg(2+)</name>
        <dbReference type="ChEBI" id="CHEBI:18420"/>
    </cofactor>
</comment>
<dbReference type="OrthoDB" id="9804823at2"/>
<dbReference type="InterPro" id="IPR002716">
    <property type="entry name" value="PIN_dom"/>
</dbReference>
<dbReference type="InterPro" id="IPR050556">
    <property type="entry name" value="Type_II_TA_system_RNase"/>
</dbReference>
<evidence type="ECO:0000256" key="5">
    <source>
        <dbReference type="ARBA" id="ARBA00022801"/>
    </source>
</evidence>
<evidence type="ECO:0000256" key="1">
    <source>
        <dbReference type="ARBA" id="ARBA00001946"/>
    </source>
</evidence>
<evidence type="ECO:0000256" key="2">
    <source>
        <dbReference type="ARBA" id="ARBA00022649"/>
    </source>
</evidence>
<dbReference type="EC" id="3.1.-.-" evidence="8"/>
<keyword evidence="4 8" id="KW-0479">Metal-binding</keyword>
<keyword evidence="8" id="KW-0800">Toxin</keyword>
<reference evidence="10 11" key="1">
    <citation type="submission" date="2018-03" db="EMBL/GenBank/DDBJ databases">
        <title>The draft genome of Mesorhizobium sp. 6GN-30.</title>
        <authorList>
            <person name="Liu L."/>
            <person name="Li L."/>
            <person name="Wang T."/>
            <person name="Zhang X."/>
            <person name="Liang L."/>
        </authorList>
    </citation>
    <scope>NUCLEOTIDE SEQUENCE [LARGE SCALE GENOMIC DNA]</scope>
    <source>
        <strain evidence="10 11">6GN30</strain>
    </source>
</reference>
<dbReference type="GO" id="GO:0016787">
    <property type="term" value="F:hydrolase activity"/>
    <property type="evidence" value="ECO:0007669"/>
    <property type="project" value="UniProtKB-KW"/>
</dbReference>
<dbReference type="Pfam" id="PF01850">
    <property type="entry name" value="PIN"/>
    <property type="match status" value="1"/>
</dbReference>
<dbReference type="GO" id="GO:0000287">
    <property type="term" value="F:magnesium ion binding"/>
    <property type="evidence" value="ECO:0007669"/>
    <property type="project" value="UniProtKB-UniRule"/>
</dbReference>
<feature type="domain" description="PIN" evidence="9">
    <location>
        <begin position="3"/>
        <end position="122"/>
    </location>
</feature>
<keyword evidence="2 8" id="KW-1277">Toxin-antitoxin system</keyword>
<evidence type="ECO:0000313" key="10">
    <source>
        <dbReference type="EMBL" id="PSJ58403.1"/>
    </source>
</evidence>
<dbReference type="InterPro" id="IPR029060">
    <property type="entry name" value="PIN-like_dom_sf"/>
</dbReference>
<comment type="function">
    <text evidence="8">Toxic component of a toxin-antitoxin (TA) system. An RNase.</text>
</comment>
<evidence type="ECO:0000313" key="11">
    <source>
        <dbReference type="Proteomes" id="UP000241229"/>
    </source>
</evidence>
<comment type="caution">
    <text evidence="10">The sequence shown here is derived from an EMBL/GenBank/DDBJ whole genome shotgun (WGS) entry which is preliminary data.</text>
</comment>
<dbReference type="GO" id="GO:0004540">
    <property type="term" value="F:RNA nuclease activity"/>
    <property type="evidence" value="ECO:0007669"/>
    <property type="project" value="InterPro"/>
</dbReference>
<keyword evidence="3 8" id="KW-0540">Nuclease</keyword>
<evidence type="ECO:0000256" key="8">
    <source>
        <dbReference type="HAMAP-Rule" id="MF_00265"/>
    </source>
</evidence>
<evidence type="ECO:0000256" key="3">
    <source>
        <dbReference type="ARBA" id="ARBA00022722"/>
    </source>
</evidence>
<proteinExistence type="inferred from homology"/>
<dbReference type="PANTHER" id="PTHR33653:SF1">
    <property type="entry name" value="RIBONUCLEASE VAPC2"/>
    <property type="match status" value="1"/>
</dbReference>
<name>A0A2P7S7F7_9HYPH</name>
<keyword evidence="11" id="KW-1185">Reference proteome</keyword>
<evidence type="ECO:0000256" key="4">
    <source>
        <dbReference type="ARBA" id="ARBA00022723"/>
    </source>
</evidence>
<dbReference type="Proteomes" id="UP000241229">
    <property type="component" value="Unassembled WGS sequence"/>
</dbReference>
<dbReference type="HAMAP" id="MF_00265">
    <property type="entry name" value="VapC_Nob1"/>
    <property type="match status" value="1"/>
</dbReference>
<evidence type="ECO:0000259" key="9">
    <source>
        <dbReference type="Pfam" id="PF01850"/>
    </source>
</evidence>
<dbReference type="PANTHER" id="PTHR33653">
    <property type="entry name" value="RIBONUCLEASE VAPC2"/>
    <property type="match status" value="1"/>
</dbReference>
<sequence length="133" mass="14812">MFLLDTNVVSAARKSDPAVVRWLVAHEHDGLWLSVVTLGEIASGVHQKRRRDPAAARYLERWLEGLRLQYRDRVLDIDDQVAVEWGRIDAIRTRGTADGLIAATAIVHGVAVVTRNVADFRDTGVALFNPWSA</sequence>
<dbReference type="InterPro" id="IPR022907">
    <property type="entry name" value="VapC_family"/>
</dbReference>
<evidence type="ECO:0000256" key="6">
    <source>
        <dbReference type="ARBA" id="ARBA00022842"/>
    </source>
</evidence>
<keyword evidence="5 8" id="KW-0378">Hydrolase</keyword>
<gene>
    <name evidence="8" type="primary">vapC</name>
    <name evidence="10" type="ORF">C7I84_15695</name>
</gene>
<feature type="binding site" evidence="8">
    <location>
        <position position="5"/>
    </location>
    <ligand>
        <name>Mg(2+)</name>
        <dbReference type="ChEBI" id="CHEBI:18420"/>
    </ligand>
</feature>
<dbReference type="CDD" id="cd18746">
    <property type="entry name" value="PIN_VapC4-5_FitB-like"/>
    <property type="match status" value="1"/>
</dbReference>
<organism evidence="10 11">
    <name type="scientific">Kumtagia ephedrae</name>
    <dbReference type="NCBI Taxonomy" id="2116701"/>
    <lineage>
        <taxon>Bacteria</taxon>
        <taxon>Pseudomonadati</taxon>
        <taxon>Pseudomonadota</taxon>
        <taxon>Alphaproteobacteria</taxon>
        <taxon>Hyphomicrobiales</taxon>
        <taxon>Phyllobacteriaceae</taxon>
        <taxon>Kumtagia</taxon>
    </lineage>
</organism>
<dbReference type="EMBL" id="PXYK01000014">
    <property type="protein sequence ID" value="PSJ58403.1"/>
    <property type="molecule type" value="Genomic_DNA"/>
</dbReference>
<comment type="similarity">
    <text evidence="7 8">Belongs to the PINc/VapC protein family.</text>
</comment>
<feature type="binding site" evidence="8">
    <location>
        <position position="98"/>
    </location>
    <ligand>
        <name>Mg(2+)</name>
        <dbReference type="ChEBI" id="CHEBI:18420"/>
    </ligand>
</feature>
<dbReference type="RefSeq" id="WP_106773143.1">
    <property type="nucleotide sequence ID" value="NZ_PXYK01000014.1"/>
</dbReference>
<evidence type="ECO:0000256" key="7">
    <source>
        <dbReference type="ARBA" id="ARBA00038093"/>
    </source>
</evidence>
<dbReference type="Gene3D" id="3.40.50.1010">
    <property type="entry name" value="5'-nuclease"/>
    <property type="match status" value="1"/>
</dbReference>
<protein>
    <recommendedName>
        <fullName evidence="8">Ribonuclease VapC</fullName>
        <shortName evidence="8">RNase VapC</shortName>
        <ecNumber evidence="8">3.1.-.-</ecNumber>
    </recommendedName>
    <alternativeName>
        <fullName evidence="8">Toxin VapC</fullName>
    </alternativeName>
</protein>
<dbReference type="AlphaFoldDB" id="A0A2P7S7F7"/>
<dbReference type="GO" id="GO:0090729">
    <property type="term" value="F:toxin activity"/>
    <property type="evidence" value="ECO:0007669"/>
    <property type="project" value="UniProtKB-KW"/>
</dbReference>
<dbReference type="SUPFAM" id="SSF88723">
    <property type="entry name" value="PIN domain-like"/>
    <property type="match status" value="1"/>
</dbReference>
<accession>A0A2P7S7F7</accession>
<keyword evidence="6 8" id="KW-0460">Magnesium</keyword>